<dbReference type="Proteomes" id="UP000324575">
    <property type="component" value="Unassembled WGS sequence"/>
</dbReference>
<protein>
    <recommendedName>
        <fullName evidence="3">DNA alkylation repair protein</fullName>
    </recommendedName>
</protein>
<name>A0A5M8NZF6_9BACT</name>
<dbReference type="PANTHER" id="PTHR34070:SF1">
    <property type="entry name" value="DNA ALKYLATION REPAIR PROTEIN"/>
    <property type="match status" value="1"/>
</dbReference>
<dbReference type="CDD" id="cd06561">
    <property type="entry name" value="AlkD_like"/>
    <property type="match status" value="1"/>
</dbReference>
<sequence>MNAEFILQELLSVANPEKAKFLQGFFKTGKGQYAEGDVMLGILVPLTRNVVKISPKMPFNEIQILIDSEYHEVRLAGFLFLVKQYKKAKEATERKELFDFYLKNARKANNWDLVDVTCRDVIGLYLLEHEESRGVLYRLAESDNLWEQRIAIVSTWTFIKYKQFDDTLALSEKLLQHKHDLMHKAVGWMLREVGKKDREVLVNFLEKHHKNMPRTALRYAIEHFSPEDRAYFMKK</sequence>
<dbReference type="AlphaFoldDB" id="A0A5M8NZF6"/>
<reference evidence="1 2" key="1">
    <citation type="submission" date="2019-03" db="EMBL/GenBank/DDBJ databases">
        <title>Single cell metagenomics reveals metabolic interactions within the superorganism composed of flagellate Streblomastix strix and complex community of Bacteroidetes bacteria on its surface.</title>
        <authorList>
            <person name="Treitli S.C."/>
            <person name="Kolisko M."/>
            <person name="Husnik F."/>
            <person name="Keeling P."/>
            <person name="Hampl V."/>
        </authorList>
    </citation>
    <scope>NUCLEOTIDE SEQUENCE [LARGE SCALE GENOMIC DNA]</scope>
    <source>
        <strain evidence="1">St1</strain>
    </source>
</reference>
<accession>A0A5M8NZF6</accession>
<dbReference type="InterPro" id="IPR014825">
    <property type="entry name" value="DNA_alkylation"/>
</dbReference>
<evidence type="ECO:0008006" key="3">
    <source>
        <dbReference type="Google" id="ProtNLM"/>
    </source>
</evidence>
<gene>
    <name evidence="1" type="ORF">EZS26_002278</name>
</gene>
<comment type="caution">
    <text evidence="1">The sequence shown here is derived from an EMBL/GenBank/DDBJ whole genome shotgun (WGS) entry which is preliminary data.</text>
</comment>
<dbReference type="InterPro" id="IPR016024">
    <property type="entry name" value="ARM-type_fold"/>
</dbReference>
<dbReference type="Pfam" id="PF08713">
    <property type="entry name" value="DNA_alkylation"/>
    <property type="match status" value="1"/>
</dbReference>
<evidence type="ECO:0000313" key="2">
    <source>
        <dbReference type="Proteomes" id="UP000324575"/>
    </source>
</evidence>
<dbReference type="EMBL" id="SNRX01000017">
    <property type="protein sequence ID" value="KAA6301534.1"/>
    <property type="molecule type" value="Genomic_DNA"/>
</dbReference>
<organism evidence="1 2">
    <name type="scientific">Candidatus Ordinivivax streblomastigis</name>
    <dbReference type="NCBI Taxonomy" id="2540710"/>
    <lineage>
        <taxon>Bacteria</taxon>
        <taxon>Pseudomonadati</taxon>
        <taxon>Bacteroidota</taxon>
        <taxon>Bacteroidia</taxon>
        <taxon>Bacteroidales</taxon>
        <taxon>Candidatus Ordinivivax</taxon>
    </lineage>
</organism>
<dbReference type="SUPFAM" id="SSF48371">
    <property type="entry name" value="ARM repeat"/>
    <property type="match status" value="1"/>
</dbReference>
<evidence type="ECO:0000313" key="1">
    <source>
        <dbReference type="EMBL" id="KAA6301534.1"/>
    </source>
</evidence>
<dbReference type="Gene3D" id="1.25.10.90">
    <property type="match status" value="1"/>
</dbReference>
<dbReference type="PANTHER" id="PTHR34070">
    <property type="entry name" value="ARMADILLO-TYPE FOLD"/>
    <property type="match status" value="1"/>
</dbReference>
<proteinExistence type="predicted"/>